<proteinExistence type="predicted"/>
<dbReference type="AlphaFoldDB" id="A0A9P6MI71"/>
<protein>
    <submittedName>
        <fullName evidence="2">Uncharacterized protein</fullName>
    </submittedName>
</protein>
<dbReference type="EMBL" id="JAAAHW010000434">
    <property type="protein sequence ID" value="KAG0002502.1"/>
    <property type="molecule type" value="Genomic_DNA"/>
</dbReference>
<feature type="region of interest" description="Disordered" evidence="1">
    <location>
        <begin position="96"/>
        <end position="156"/>
    </location>
</feature>
<evidence type="ECO:0000313" key="3">
    <source>
        <dbReference type="Proteomes" id="UP000749646"/>
    </source>
</evidence>
<accession>A0A9P6MI71</accession>
<gene>
    <name evidence="2" type="ORF">BGZ65_002584</name>
</gene>
<sequence>MEDKQRRYLRDTRDKDISLKQFGIKTTAEQLDAHWTGAANHYLQTLGTKGMRVLNRFSHLRHNDGKRLSHRYCPHLHARSLRPLADQVKAVAEEATDELEQSVGLKRTIQQGSEGKKRKPNAAREPSGSGQQTDNDCGADVDAGTRASDLPASTNRSNTIPATQVYFDPDKARPITLILAGCDIGPSFKLLQREAAPFVNDKIIKVSISNKLHLLMSIWDVSIVLPGMTRTTHQDILTEDDVRLCLDLSYELVLTGRVRSRALEREQQDDILLLFQKL</sequence>
<dbReference type="Proteomes" id="UP000749646">
    <property type="component" value="Unassembled WGS sequence"/>
</dbReference>
<comment type="caution">
    <text evidence="2">The sequence shown here is derived from an EMBL/GenBank/DDBJ whole genome shotgun (WGS) entry which is preliminary data.</text>
</comment>
<reference evidence="2" key="1">
    <citation type="journal article" date="2020" name="Fungal Divers.">
        <title>Resolving the Mortierellaceae phylogeny through synthesis of multi-gene phylogenetics and phylogenomics.</title>
        <authorList>
            <person name="Vandepol N."/>
            <person name="Liber J."/>
            <person name="Desiro A."/>
            <person name="Na H."/>
            <person name="Kennedy M."/>
            <person name="Barry K."/>
            <person name="Grigoriev I.V."/>
            <person name="Miller A.N."/>
            <person name="O'Donnell K."/>
            <person name="Stajich J.E."/>
            <person name="Bonito G."/>
        </authorList>
    </citation>
    <scope>NUCLEOTIDE SEQUENCE</scope>
    <source>
        <strain evidence="2">MES-2147</strain>
    </source>
</reference>
<evidence type="ECO:0000313" key="2">
    <source>
        <dbReference type="EMBL" id="KAG0002502.1"/>
    </source>
</evidence>
<name>A0A9P6MI71_9FUNG</name>
<evidence type="ECO:0000256" key="1">
    <source>
        <dbReference type="SAM" id="MobiDB-lite"/>
    </source>
</evidence>
<keyword evidence="3" id="KW-1185">Reference proteome</keyword>
<organism evidence="2 3">
    <name type="scientific">Modicella reniformis</name>
    <dbReference type="NCBI Taxonomy" id="1440133"/>
    <lineage>
        <taxon>Eukaryota</taxon>
        <taxon>Fungi</taxon>
        <taxon>Fungi incertae sedis</taxon>
        <taxon>Mucoromycota</taxon>
        <taxon>Mortierellomycotina</taxon>
        <taxon>Mortierellomycetes</taxon>
        <taxon>Mortierellales</taxon>
        <taxon>Mortierellaceae</taxon>
        <taxon>Modicella</taxon>
    </lineage>
</organism>
<dbReference type="OrthoDB" id="2444828at2759"/>